<comment type="caution">
    <text evidence="11">The sequence shown here is derived from an EMBL/GenBank/DDBJ whole genome shotgun (WGS) entry which is preliminary data.</text>
</comment>
<evidence type="ECO:0000313" key="12">
    <source>
        <dbReference type="Proteomes" id="UP000027746"/>
    </source>
</evidence>
<name>A0A073IWJ6_9RHOB</name>
<dbReference type="Gene3D" id="2.60.120.10">
    <property type="entry name" value="Jelly Rolls"/>
    <property type="match status" value="1"/>
</dbReference>
<gene>
    <name evidence="11" type="primary">cpsB</name>
    <name evidence="11" type="ORF">SUH3_08285</name>
</gene>
<dbReference type="RefSeq" id="WP_028957926.1">
    <property type="nucleotide sequence ID" value="NZ_CP054603.1"/>
</dbReference>
<comment type="catalytic activity">
    <reaction evidence="7">
        <text>alpha-D-mannose 1-phosphate + GTP + H(+) = GDP-alpha-D-mannose + diphosphate</text>
        <dbReference type="Rhea" id="RHEA:15229"/>
        <dbReference type="ChEBI" id="CHEBI:15378"/>
        <dbReference type="ChEBI" id="CHEBI:33019"/>
        <dbReference type="ChEBI" id="CHEBI:37565"/>
        <dbReference type="ChEBI" id="CHEBI:57527"/>
        <dbReference type="ChEBI" id="CHEBI:58409"/>
        <dbReference type="EC" id="2.7.7.13"/>
    </reaction>
</comment>
<evidence type="ECO:0000259" key="10">
    <source>
        <dbReference type="Pfam" id="PF01050"/>
    </source>
</evidence>
<feature type="domain" description="Nucleotidyl transferase" evidence="9">
    <location>
        <begin position="4"/>
        <end position="284"/>
    </location>
</feature>
<dbReference type="Pfam" id="PF00483">
    <property type="entry name" value="NTP_transferase"/>
    <property type="match status" value="1"/>
</dbReference>
<evidence type="ECO:0000256" key="6">
    <source>
        <dbReference type="ARBA" id="ARBA00023134"/>
    </source>
</evidence>
<dbReference type="GeneID" id="68872142"/>
<proteinExistence type="inferred from homology"/>
<dbReference type="PANTHER" id="PTHR46390:SF1">
    <property type="entry name" value="MANNOSE-1-PHOSPHATE GUANYLYLTRANSFERASE"/>
    <property type="match status" value="1"/>
</dbReference>
<protein>
    <recommendedName>
        <fullName evidence="2">mannose-1-phosphate guanylyltransferase</fullName>
        <ecNumber evidence="2">2.7.7.13</ecNumber>
    </recommendedName>
</protein>
<dbReference type="FunFam" id="2.60.120.10:FF:000032">
    <property type="entry name" value="Mannose-1-phosphate guanylyltransferase/mannose-6-phosphate isomerase"/>
    <property type="match status" value="1"/>
</dbReference>
<evidence type="ECO:0000256" key="3">
    <source>
        <dbReference type="ARBA" id="ARBA00022679"/>
    </source>
</evidence>
<dbReference type="Proteomes" id="UP000027746">
    <property type="component" value="Unassembled WGS sequence"/>
</dbReference>
<evidence type="ECO:0000256" key="7">
    <source>
        <dbReference type="ARBA" id="ARBA00047343"/>
    </source>
</evidence>
<dbReference type="OrthoDB" id="9806359at2"/>
<evidence type="ECO:0000256" key="8">
    <source>
        <dbReference type="RuleBase" id="RU004190"/>
    </source>
</evidence>
<dbReference type="InterPro" id="IPR049577">
    <property type="entry name" value="GMPP_N"/>
</dbReference>
<dbReference type="GO" id="GO:0009298">
    <property type="term" value="P:GDP-mannose biosynthetic process"/>
    <property type="evidence" value="ECO:0007669"/>
    <property type="project" value="TreeGrafter"/>
</dbReference>
<dbReference type="EMBL" id="JAMD01000018">
    <property type="protein sequence ID" value="KEJ94124.1"/>
    <property type="molecule type" value="Genomic_DNA"/>
</dbReference>
<dbReference type="InterPro" id="IPR014710">
    <property type="entry name" value="RmlC-like_jellyroll"/>
</dbReference>
<dbReference type="Gene3D" id="3.90.550.10">
    <property type="entry name" value="Spore Coat Polysaccharide Biosynthesis Protein SpsA, Chain A"/>
    <property type="match status" value="1"/>
</dbReference>
<evidence type="ECO:0000313" key="11">
    <source>
        <dbReference type="EMBL" id="KEJ94124.1"/>
    </source>
</evidence>
<keyword evidence="12" id="KW-1185">Reference proteome</keyword>
<dbReference type="CDD" id="cd02509">
    <property type="entry name" value="GDP-M1P_Guanylyltransferase"/>
    <property type="match status" value="1"/>
</dbReference>
<evidence type="ECO:0000256" key="4">
    <source>
        <dbReference type="ARBA" id="ARBA00022695"/>
    </source>
</evidence>
<evidence type="ECO:0000259" key="9">
    <source>
        <dbReference type="Pfam" id="PF00483"/>
    </source>
</evidence>
<dbReference type="GO" id="GO:0000271">
    <property type="term" value="P:polysaccharide biosynthetic process"/>
    <property type="evidence" value="ECO:0007669"/>
    <property type="project" value="InterPro"/>
</dbReference>
<dbReference type="Pfam" id="PF01050">
    <property type="entry name" value="MannoseP_isomer"/>
    <property type="match status" value="1"/>
</dbReference>
<dbReference type="SUPFAM" id="SSF51182">
    <property type="entry name" value="RmlC-like cupins"/>
    <property type="match status" value="1"/>
</dbReference>
<dbReference type="GO" id="GO:0004475">
    <property type="term" value="F:mannose-1-phosphate guanylyltransferase (GTP) activity"/>
    <property type="evidence" value="ECO:0007669"/>
    <property type="project" value="UniProtKB-EC"/>
</dbReference>
<feature type="domain" description="Mannose-6-phosphate isomerase type II C-terminal" evidence="10">
    <location>
        <begin position="362"/>
        <end position="465"/>
    </location>
</feature>
<dbReference type="SUPFAM" id="SSF53448">
    <property type="entry name" value="Nucleotide-diphospho-sugar transferases"/>
    <property type="match status" value="1"/>
</dbReference>
<dbReference type="InterPro" id="IPR051161">
    <property type="entry name" value="Mannose-6P_isomerase_type2"/>
</dbReference>
<dbReference type="InterPro" id="IPR006375">
    <property type="entry name" value="Man1P_GuaTrfase/Man6P_Isoase"/>
</dbReference>
<keyword evidence="4 11" id="KW-0548">Nucleotidyltransferase</keyword>
<dbReference type="CDD" id="cd02213">
    <property type="entry name" value="cupin_PMI_typeII_C"/>
    <property type="match status" value="1"/>
</dbReference>
<reference evidence="11 12" key="1">
    <citation type="submission" date="2014-01" db="EMBL/GenBank/DDBJ databases">
        <title>Sulfitobacter sp. H3 (MCCC 1A00686) Genome Sequencing.</title>
        <authorList>
            <person name="Lai Q."/>
            <person name="Hong Z."/>
        </authorList>
    </citation>
    <scope>NUCLEOTIDE SEQUENCE [LARGE SCALE GENOMIC DNA]</scope>
    <source>
        <strain evidence="11 12">H3</strain>
    </source>
</reference>
<keyword evidence="6" id="KW-0342">GTP-binding</keyword>
<dbReference type="FunFam" id="3.90.550.10:FF:000046">
    <property type="entry name" value="Mannose-1-phosphate guanylyltransferase (GDP)"/>
    <property type="match status" value="1"/>
</dbReference>
<sequence>MITPVLLCGGSGTRLWPLSRKSFPKQFAQLVGDESLFQASARRFLGKGFGNPLVVTNDSFRFIVTEQLDEAGVEASGIVIEPDGRNTAPAAILAALKVQQDTPGGMLLLVPSDHAVANSAAFRKAVMAGAASAEEGNIVTFGIKATRPETGFGWLQSGAQTHEGVMKLERFIEKPNAERAVELLADPKYLWNAGVFLARADVLIDAFRTHAPDILAGVEAAMAGAVSDLDFTRLDETAWAGVPEESIDYAVMEKATNVSVVSFDEQWSDLGSWEAVWQESTKDKNGNARSENTTVFDCENTLLRSESSEIELVGIGLKNVVAVAMRDAVMVADLSESQNVKKAVETLKKRGAKQAVQLPVDHRPWGWFETLILSDRFQVKRIHVHPGAALSLQSHVHRSEHWIVVAGTARVTVDEEVKLLSENQSVYIPLGAIHRMENPGKVPMVLIEVQTGTYLGEDDIVRYEDVYART</sequence>
<dbReference type="PANTHER" id="PTHR46390">
    <property type="entry name" value="MANNOSE-1-PHOSPHATE GUANYLYLTRANSFERASE"/>
    <property type="match status" value="1"/>
</dbReference>
<dbReference type="NCBIfam" id="TIGR01479">
    <property type="entry name" value="GMP_PMI"/>
    <property type="match status" value="1"/>
</dbReference>
<dbReference type="InterPro" id="IPR005835">
    <property type="entry name" value="NTP_transferase_dom"/>
</dbReference>
<dbReference type="EC" id="2.7.7.13" evidence="2"/>
<accession>A0A073IWJ6</accession>
<dbReference type="InterPro" id="IPR029044">
    <property type="entry name" value="Nucleotide-diphossugar_trans"/>
</dbReference>
<evidence type="ECO:0000256" key="2">
    <source>
        <dbReference type="ARBA" id="ARBA00012387"/>
    </source>
</evidence>
<evidence type="ECO:0000256" key="1">
    <source>
        <dbReference type="ARBA" id="ARBA00006115"/>
    </source>
</evidence>
<dbReference type="InterPro" id="IPR001538">
    <property type="entry name" value="Man6P_isomerase-2_C"/>
</dbReference>
<dbReference type="AlphaFoldDB" id="A0A073IWJ6"/>
<dbReference type="GO" id="GO:0005525">
    <property type="term" value="F:GTP binding"/>
    <property type="evidence" value="ECO:0007669"/>
    <property type="project" value="UniProtKB-KW"/>
</dbReference>
<keyword evidence="3 11" id="KW-0808">Transferase</keyword>
<dbReference type="InterPro" id="IPR011051">
    <property type="entry name" value="RmlC_Cupin_sf"/>
</dbReference>
<keyword evidence="5" id="KW-0547">Nucleotide-binding</keyword>
<comment type="similarity">
    <text evidence="1 8">Belongs to the mannose-6-phosphate isomerase type 2 family.</text>
</comment>
<evidence type="ECO:0000256" key="5">
    <source>
        <dbReference type="ARBA" id="ARBA00022741"/>
    </source>
</evidence>
<organism evidence="11 12">
    <name type="scientific">Pseudosulfitobacter pseudonitzschiae</name>
    <dbReference type="NCBI Taxonomy" id="1402135"/>
    <lineage>
        <taxon>Bacteria</taxon>
        <taxon>Pseudomonadati</taxon>
        <taxon>Pseudomonadota</taxon>
        <taxon>Alphaproteobacteria</taxon>
        <taxon>Rhodobacterales</taxon>
        <taxon>Roseobacteraceae</taxon>
        <taxon>Pseudosulfitobacter</taxon>
    </lineage>
</organism>